<protein>
    <recommendedName>
        <fullName evidence="3">Cyclohexanone monooxygenase</fullName>
    </recommendedName>
</protein>
<comment type="caution">
    <text evidence="1">The sequence shown here is derived from an EMBL/GenBank/DDBJ whole genome shotgun (WGS) entry which is preliminary data.</text>
</comment>
<dbReference type="PANTHER" id="PTHR42877">
    <property type="entry name" value="L-ORNITHINE N(5)-MONOOXYGENASE-RELATED"/>
    <property type="match status" value="1"/>
</dbReference>
<dbReference type="Proteomes" id="UP000003085">
    <property type="component" value="Unassembled WGS sequence"/>
</dbReference>
<dbReference type="Gene3D" id="3.50.50.60">
    <property type="entry name" value="FAD/NAD(P)-binding domain"/>
    <property type="match status" value="1"/>
</dbReference>
<organism evidence="1 2">
    <name type="scientific">Acinetobacter haemolyticus ATCC 19194</name>
    <dbReference type="NCBI Taxonomy" id="707232"/>
    <lineage>
        <taxon>Bacteria</taxon>
        <taxon>Pseudomonadati</taxon>
        <taxon>Pseudomonadota</taxon>
        <taxon>Gammaproteobacteria</taxon>
        <taxon>Moraxellales</taxon>
        <taxon>Moraxellaceae</taxon>
        <taxon>Acinetobacter</taxon>
    </lineage>
</organism>
<sequence length="138" mass="15740">MSDVWQGSPEGYMGTMVADCPNGFLMFGPNIAVSSSAFIIIEAQLTYIIDALKQAIKNNIKTIEPDPVRIAEFNQRVQEALQTTVWNKGGCQSYFIDRNGRNSTVWPWTTFKMRQQLSRFNLNEYLIDHQVKLETETA</sequence>
<reference evidence="2" key="1">
    <citation type="submission" date="2010-03" db="EMBL/GenBank/DDBJ databases">
        <title>Complete sequence of Mobiluncus curtisii ATCC 43063.</title>
        <authorList>
            <person name="Muzny D."/>
            <person name="Qin X."/>
            <person name="Deng J."/>
            <person name="Jiang H."/>
            <person name="Liu Y."/>
            <person name="Qu J."/>
            <person name="Song X.-Z."/>
            <person name="Zhang L."/>
            <person name="Thornton R."/>
            <person name="Coyle M."/>
            <person name="Francisco L."/>
            <person name="Jackson L."/>
            <person name="Javaid M."/>
            <person name="Korchina V."/>
            <person name="Kovar C."/>
            <person name="Mata R."/>
            <person name="Mathew T."/>
            <person name="Ngo R."/>
            <person name="Nguyen L."/>
            <person name="Nguyen N."/>
            <person name="Okwuonu G."/>
            <person name="Ongeri F."/>
            <person name="Pham C."/>
            <person name="Simmons D."/>
            <person name="Wilczek-Boney K."/>
            <person name="Hale W."/>
            <person name="Jakkamsetti A."/>
            <person name="Pham P."/>
            <person name="Ruth R."/>
            <person name="San Lucas F."/>
            <person name="Warren J."/>
            <person name="Zhang J."/>
            <person name="Zhao Z."/>
            <person name="Zhou C."/>
            <person name="Zhu D."/>
            <person name="Lee S."/>
            <person name="Bess C."/>
            <person name="Blankenburg K."/>
            <person name="Forbes L."/>
            <person name="Fu Q."/>
            <person name="Gubbala S."/>
            <person name="Hirani K."/>
            <person name="Jayaseelan J.C."/>
            <person name="Lara F."/>
            <person name="Munidasa M."/>
            <person name="Palculict T."/>
            <person name="Patil S."/>
            <person name="Pu L.-L."/>
            <person name="Saada N."/>
            <person name="Tang L."/>
            <person name="Weissenberger G."/>
            <person name="Zhu Y."/>
            <person name="Hemphill L."/>
            <person name="Shang Y."/>
            <person name="Youmans B."/>
            <person name="Ayvaz T."/>
            <person name="Ross M."/>
            <person name="Santibanez J."/>
            <person name="Aqrawi P."/>
            <person name="Gross S."/>
            <person name="Joshi V."/>
            <person name="Fowler G."/>
            <person name="Nazareth L."/>
            <person name="Reid J."/>
            <person name="Worley K."/>
            <person name="Petrosino J."/>
            <person name="Highlander S."/>
            <person name="Gibbs R."/>
            <person name="Gibbs R."/>
        </authorList>
    </citation>
    <scope>NUCLEOTIDE SEQUENCE [LARGE SCALE GENOMIC DNA]</scope>
    <source>
        <strain evidence="2">ATCC 19194</strain>
    </source>
</reference>
<dbReference type="InterPro" id="IPR036188">
    <property type="entry name" value="FAD/NAD-bd_sf"/>
</dbReference>
<evidence type="ECO:0008006" key="3">
    <source>
        <dbReference type="Google" id="ProtNLM"/>
    </source>
</evidence>
<dbReference type="InterPro" id="IPR051209">
    <property type="entry name" value="FAD-bind_Monooxygenase_sf"/>
</dbReference>
<gene>
    <name evidence="1" type="ORF">HMP0015_3204</name>
</gene>
<dbReference type="HOGENOM" id="CLU_153644_0_0_6"/>
<proteinExistence type="predicted"/>
<dbReference type="AlphaFoldDB" id="D4XU12"/>
<evidence type="ECO:0000313" key="1">
    <source>
        <dbReference type="EMBL" id="EFF81313.1"/>
    </source>
</evidence>
<accession>D4XU12</accession>
<dbReference type="PANTHER" id="PTHR42877:SF4">
    <property type="entry name" value="FAD_NAD(P)-BINDING DOMAIN-CONTAINING PROTEIN-RELATED"/>
    <property type="match status" value="1"/>
</dbReference>
<dbReference type="EMBL" id="ADMT01000233">
    <property type="protein sequence ID" value="EFF81313.1"/>
    <property type="molecule type" value="Genomic_DNA"/>
</dbReference>
<name>D4XU12_ACIHA</name>
<evidence type="ECO:0000313" key="2">
    <source>
        <dbReference type="Proteomes" id="UP000003085"/>
    </source>
</evidence>